<organism evidence="1 2">
    <name type="scientific">Candidatus Pantoea multigeneris</name>
    <dbReference type="NCBI Taxonomy" id="2608357"/>
    <lineage>
        <taxon>Bacteria</taxon>
        <taxon>Pseudomonadati</taxon>
        <taxon>Pseudomonadota</taxon>
        <taxon>Gammaproteobacteria</taxon>
        <taxon>Enterobacterales</taxon>
        <taxon>Erwiniaceae</taxon>
        <taxon>Pantoea</taxon>
    </lineage>
</organism>
<dbReference type="Proteomes" id="UP001515683">
    <property type="component" value="Unassembled WGS sequence"/>
</dbReference>
<dbReference type="RefSeq" id="WP_167015543.1">
    <property type="nucleotide sequence ID" value="NZ_VWXF01000005.1"/>
</dbReference>
<name>A0ABX0RGD7_9GAMM</name>
<dbReference type="InterPro" id="IPR047729">
    <property type="entry name" value="Sce7726-like"/>
</dbReference>
<protein>
    <submittedName>
        <fullName evidence="1">Sce7726 family protein</fullName>
    </submittedName>
</protein>
<accession>A0ABX0RGD7</accession>
<dbReference type="NCBIfam" id="NF033832">
    <property type="entry name" value="sce7726_fam"/>
    <property type="match status" value="1"/>
</dbReference>
<gene>
    <name evidence="1" type="ORF">F3J40_14140</name>
</gene>
<comment type="caution">
    <text evidence="1">The sequence shown here is derived from an EMBL/GenBank/DDBJ whole genome shotgun (WGS) entry which is preliminary data.</text>
</comment>
<reference evidence="1 2" key="1">
    <citation type="journal article" date="2019" name="bioRxiv">
        <title>Bacteria contribute to plant secondary compound degradation in a generalist herbivore system.</title>
        <authorList>
            <person name="Francoeur C.B."/>
            <person name="Khadempour L."/>
            <person name="Moreira-Soto R.D."/>
            <person name="Gotting K."/>
            <person name="Book A.J."/>
            <person name="Pinto-Tomas A.A."/>
            <person name="Keefover-Ring K."/>
            <person name="Currie C.R."/>
        </authorList>
    </citation>
    <scope>NUCLEOTIDE SEQUENCE [LARGE SCALE GENOMIC DNA]</scope>
    <source>
        <strain evidence="1">Acro-835</strain>
    </source>
</reference>
<evidence type="ECO:0000313" key="2">
    <source>
        <dbReference type="Proteomes" id="UP001515683"/>
    </source>
</evidence>
<evidence type="ECO:0000313" key="1">
    <source>
        <dbReference type="EMBL" id="NIF22734.1"/>
    </source>
</evidence>
<dbReference type="EMBL" id="VWXF01000005">
    <property type="protein sequence ID" value="NIF22734.1"/>
    <property type="molecule type" value="Genomic_DNA"/>
</dbReference>
<keyword evidence="2" id="KW-1185">Reference proteome</keyword>
<sequence length="297" mass="33175">MGSISPTQDKSLSKMFSASLISEIARKGKSASLAHLLHENDIIGNHKNENNTIGDAFNHAFNILRKSNSRGDYIYRSALIRKSLSGRNPLKNSTYLPEFRIGLSKADMVIINETASVYEIKSEIDSLSRLAKQIGDYQKAFAKVFVIAGESHINNVMLKAPDQVGVLKLDRRNKTTIVRDASFFNDALCSTTMFESLRVSESSEILRRMGIDIPSLPNTLINRALKDIFSSLNAIDVNYHMVSVLKKTRNLAPLNPCIKAIPDALQALVLMMQLRNVDRERLIDTLNKPIEEALTWG</sequence>
<proteinExistence type="predicted"/>